<feature type="domain" description="Ubiquitin-like" evidence="1">
    <location>
        <begin position="1"/>
        <end position="74"/>
    </location>
</feature>
<evidence type="ECO:0000313" key="3">
    <source>
        <dbReference type="Proteomes" id="UP000194127"/>
    </source>
</evidence>
<reference evidence="2 3" key="1">
    <citation type="submission" date="2017-04" db="EMBL/GenBank/DDBJ databases">
        <title>Genome Sequence of the Model Brown-Rot Fungus Postia placenta SB12.</title>
        <authorList>
            <consortium name="DOE Joint Genome Institute"/>
            <person name="Gaskell J."/>
            <person name="Kersten P."/>
            <person name="Larrondo L.F."/>
            <person name="Canessa P."/>
            <person name="Martinez D."/>
            <person name="Hibbett D."/>
            <person name="Schmoll M."/>
            <person name="Kubicek C.P."/>
            <person name="Martinez A.T."/>
            <person name="Yadav J."/>
            <person name="Master E."/>
            <person name="Magnuson J.K."/>
            <person name="James T."/>
            <person name="Yaver D."/>
            <person name="Berka R."/>
            <person name="Labutti K."/>
            <person name="Lipzen A."/>
            <person name="Aerts A."/>
            <person name="Barry K."/>
            <person name="Henrissat B."/>
            <person name="Blanchette R."/>
            <person name="Grigoriev I."/>
            <person name="Cullen D."/>
        </authorList>
    </citation>
    <scope>NUCLEOTIDE SEQUENCE [LARGE SCALE GENOMIC DNA]</scope>
    <source>
        <strain evidence="2 3">MAD-698-R-SB12</strain>
    </source>
</reference>
<dbReference type="Proteomes" id="UP000194127">
    <property type="component" value="Unassembled WGS sequence"/>
</dbReference>
<dbReference type="FunFam" id="3.10.20.90:FF:000205">
    <property type="entry name" value="2'-5'-oligoadenylate synthase-like protein 2"/>
    <property type="match status" value="1"/>
</dbReference>
<dbReference type="InterPro" id="IPR050158">
    <property type="entry name" value="Ubiquitin_ubiquitin-like"/>
</dbReference>
<keyword evidence="3" id="KW-1185">Reference proteome</keyword>
<dbReference type="SMART" id="SM00213">
    <property type="entry name" value="UBQ"/>
    <property type="match status" value="3"/>
</dbReference>
<name>A0A1X6MRA5_9APHY</name>
<dbReference type="FunFam" id="3.10.20.90:FF:000222">
    <property type="entry name" value="Polyubiquitin 5"/>
    <property type="match status" value="1"/>
</dbReference>
<dbReference type="PRINTS" id="PR00348">
    <property type="entry name" value="UBIQUITIN"/>
</dbReference>
<dbReference type="SUPFAM" id="SSF54236">
    <property type="entry name" value="Ubiquitin-like"/>
    <property type="match status" value="3"/>
</dbReference>
<feature type="domain" description="Ubiquitin-like" evidence="1">
    <location>
        <begin position="111"/>
        <end position="186"/>
    </location>
</feature>
<dbReference type="InterPro" id="IPR000626">
    <property type="entry name" value="Ubiquitin-like_dom"/>
</dbReference>
<feature type="domain" description="Ubiquitin-like" evidence="1">
    <location>
        <begin position="208"/>
        <end position="283"/>
    </location>
</feature>
<evidence type="ECO:0000313" key="2">
    <source>
        <dbReference type="EMBL" id="OSX58921.1"/>
    </source>
</evidence>
<dbReference type="GeneID" id="36333170"/>
<dbReference type="Pfam" id="PF00240">
    <property type="entry name" value="ubiquitin"/>
    <property type="match status" value="3"/>
</dbReference>
<dbReference type="PANTHER" id="PTHR10666">
    <property type="entry name" value="UBIQUITIN"/>
    <property type="match status" value="1"/>
</dbReference>
<sequence length="287" mass="31822">MQLFVEQLSGAIATVLVQSSDTIDSVKRRIIETDSTPTLHLKFRGHFLEGDQTLADCGVHDEDIVVIALRLCGGAPPLPCPMERIMPDGEGLVPQKKDKNKVFRMLFPGQLQIYIRTVGDQSIAVTLSMDEKVLVLKQQIEEKLGIPADDQRLLFSGQELEDQRSLADYELQTDNTVHLSTRSTPARQGSVRTTLQRLRRPVPSSEEVQIFVKNLNGKTMAIMVSPADTVKSLLEKVEVKTGIPPSQQRLLYGGKQLVPDMILADYNIQKESTLHLVLRLRGGGTSA</sequence>
<dbReference type="PROSITE" id="PS00299">
    <property type="entry name" value="UBIQUITIN_1"/>
    <property type="match status" value="1"/>
</dbReference>
<organism evidence="2 3">
    <name type="scientific">Postia placenta MAD-698-R-SB12</name>
    <dbReference type="NCBI Taxonomy" id="670580"/>
    <lineage>
        <taxon>Eukaryota</taxon>
        <taxon>Fungi</taxon>
        <taxon>Dikarya</taxon>
        <taxon>Basidiomycota</taxon>
        <taxon>Agaricomycotina</taxon>
        <taxon>Agaricomycetes</taxon>
        <taxon>Polyporales</taxon>
        <taxon>Adustoporiaceae</taxon>
        <taxon>Rhodonia</taxon>
    </lineage>
</organism>
<dbReference type="CDD" id="cd17039">
    <property type="entry name" value="Ubl_ubiquitin_like"/>
    <property type="match status" value="1"/>
</dbReference>
<dbReference type="InterPro" id="IPR029071">
    <property type="entry name" value="Ubiquitin-like_domsf"/>
</dbReference>
<proteinExistence type="predicted"/>
<accession>A0A1X6MRA5</accession>
<dbReference type="PROSITE" id="PS50053">
    <property type="entry name" value="UBIQUITIN_2"/>
    <property type="match status" value="3"/>
</dbReference>
<dbReference type="InterPro" id="IPR019956">
    <property type="entry name" value="Ubiquitin_dom"/>
</dbReference>
<dbReference type="STRING" id="670580.A0A1X6MRA5"/>
<evidence type="ECO:0000259" key="1">
    <source>
        <dbReference type="PROSITE" id="PS50053"/>
    </source>
</evidence>
<protein>
    <recommendedName>
        <fullName evidence="1">Ubiquitin-like domain-containing protein</fullName>
    </recommendedName>
</protein>
<dbReference type="InterPro" id="IPR019954">
    <property type="entry name" value="Ubiquitin_CS"/>
</dbReference>
<dbReference type="Gene3D" id="3.10.20.90">
    <property type="entry name" value="Phosphatidylinositol 3-kinase Catalytic Subunit, Chain A, domain 1"/>
    <property type="match status" value="3"/>
</dbReference>
<dbReference type="RefSeq" id="XP_024335715.1">
    <property type="nucleotide sequence ID" value="XM_024488221.1"/>
</dbReference>
<dbReference type="EMBL" id="KZ110603">
    <property type="protein sequence ID" value="OSX58921.1"/>
    <property type="molecule type" value="Genomic_DNA"/>
</dbReference>
<dbReference type="OrthoDB" id="267397at2759"/>
<gene>
    <name evidence="2" type="ORF">POSPLADRAFT_1173187</name>
</gene>
<dbReference type="AlphaFoldDB" id="A0A1X6MRA5"/>